<dbReference type="InterPro" id="IPR027417">
    <property type="entry name" value="P-loop_NTPase"/>
</dbReference>
<dbReference type="GO" id="GO:0043504">
    <property type="term" value="P:mitochondrial DNA repair"/>
    <property type="evidence" value="ECO:0007669"/>
    <property type="project" value="TreeGrafter"/>
</dbReference>
<feature type="compositionally biased region" description="Polar residues" evidence="8">
    <location>
        <begin position="1011"/>
        <end position="1023"/>
    </location>
</feature>
<feature type="coiled-coil region" evidence="7">
    <location>
        <begin position="573"/>
        <end position="607"/>
    </location>
</feature>
<evidence type="ECO:0000259" key="9">
    <source>
        <dbReference type="PROSITE" id="PS00486"/>
    </source>
</evidence>
<feature type="compositionally biased region" description="Low complexity" evidence="8">
    <location>
        <begin position="1034"/>
        <end position="1050"/>
    </location>
</feature>
<dbReference type="GO" id="GO:0005634">
    <property type="term" value="C:nucleus"/>
    <property type="evidence" value="ECO:0007669"/>
    <property type="project" value="TreeGrafter"/>
</dbReference>
<feature type="compositionally biased region" description="Polar residues" evidence="8">
    <location>
        <begin position="525"/>
        <end position="535"/>
    </location>
</feature>
<feature type="region of interest" description="Disordered" evidence="8">
    <location>
        <begin position="1010"/>
        <end position="1059"/>
    </location>
</feature>
<comment type="similarity">
    <text evidence="1">Belongs to the DNA mismatch repair MutS family.</text>
</comment>
<dbReference type="SUPFAM" id="SSF52540">
    <property type="entry name" value="P-loop containing nucleoside triphosphate hydrolases"/>
    <property type="match status" value="1"/>
</dbReference>
<accession>A0A1Y1U9E1</accession>
<dbReference type="SUPFAM" id="SSF53150">
    <property type="entry name" value="DNA repair protein MutS, domain II"/>
    <property type="match status" value="1"/>
</dbReference>
<proteinExistence type="inferred from homology"/>
<evidence type="ECO:0000256" key="8">
    <source>
        <dbReference type="SAM" id="MobiDB-lite"/>
    </source>
</evidence>
<reference evidence="10 11" key="1">
    <citation type="submission" date="2017-03" db="EMBL/GenBank/DDBJ databases">
        <title>Widespread Adenine N6-methylation of Active Genes in Fungi.</title>
        <authorList>
            <consortium name="DOE Joint Genome Institute"/>
            <person name="Mondo S.J."/>
            <person name="Dannebaum R.O."/>
            <person name="Kuo R.C."/>
            <person name="Louie K.B."/>
            <person name="Bewick A.J."/>
            <person name="Labutti K."/>
            <person name="Haridas S."/>
            <person name="Kuo A."/>
            <person name="Salamov A."/>
            <person name="Ahrendt S.R."/>
            <person name="Lau R."/>
            <person name="Bowen B.P."/>
            <person name="Lipzen A."/>
            <person name="Sullivan W."/>
            <person name="Andreopoulos W.B."/>
            <person name="Clum A."/>
            <person name="Lindquist E."/>
            <person name="Daum C."/>
            <person name="Northen T.R."/>
            <person name="Ramamoorthy G."/>
            <person name="Schmitz R.J."/>
            <person name="Gryganskyi A."/>
            <person name="Culley D."/>
            <person name="Magnuson J."/>
            <person name="James T.Y."/>
            <person name="O'Malley M.A."/>
            <person name="Stajich J.E."/>
            <person name="Spatafora J.W."/>
            <person name="Visel A."/>
            <person name="Grigoriev I.V."/>
        </authorList>
    </citation>
    <scope>NUCLEOTIDE SEQUENCE [LARGE SCALE GENOMIC DNA]</scope>
    <source>
        <strain evidence="10 11">NRRL Y-17943</strain>
    </source>
</reference>
<evidence type="ECO:0000313" key="10">
    <source>
        <dbReference type="EMBL" id="ORX34650.1"/>
    </source>
</evidence>
<keyword evidence="4" id="KW-0067">ATP-binding</keyword>
<dbReference type="InterPro" id="IPR000432">
    <property type="entry name" value="DNA_mismatch_repair_MutS_C"/>
</dbReference>
<dbReference type="InParanoid" id="A0A1Y1U9E1"/>
<dbReference type="FunCoup" id="A0A1Y1U9E1">
    <property type="interactions" value="266"/>
</dbReference>
<dbReference type="GeneID" id="33555417"/>
<dbReference type="GO" id="GO:0006298">
    <property type="term" value="P:mismatch repair"/>
    <property type="evidence" value="ECO:0007669"/>
    <property type="project" value="InterPro"/>
</dbReference>
<dbReference type="SMART" id="SM00534">
    <property type="entry name" value="MUTSac"/>
    <property type="match status" value="1"/>
</dbReference>
<evidence type="ECO:0000256" key="7">
    <source>
        <dbReference type="SAM" id="Coils"/>
    </source>
</evidence>
<dbReference type="GO" id="GO:0140664">
    <property type="term" value="F:ATP-dependent DNA damage sensor activity"/>
    <property type="evidence" value="ECO:0007669"/>
    <property type="project" value="InterPro"/>
</dbReference>
<evidence type="ECO:0000256" key="3">
    <source>
        <dbReference type="ARBA" id="ARBA00022763"/>
    </source>
</evidence>
<dbReference type="InterPro" id="IPR007696">
    <property type="entry name" value="DNA_mismatch_repair_MutS_core"/>
</dbReference>
<dbReference type="InterPro" id="IPR007860">
    <property type="entry name" value="DNA_mmatch_repair_MutS_con_dom"/>
</dbReference>
<evidence type="ECO:0000256" key="6">
    <source>
        <dbReference type="ARBA" id="ARBA00023204"/>
    </source>
</evidence>
<feature type="region of interest" description="Disordered" evidence="8">
    <location>
        <begin position="515"/>
        <end position="542"/>
    </location>
</feature>
<keyword evidence="11" id="KW-1185">Reference proteome</keyword>
<dbReference type="STRING" id="4999.A0A1Y1U9E1"/>
<dbReference type="FunFam" id="3.40.50.300:FF:001238">
    <property type="entry name" value="DNA mismatch repair protein"/>
    <property type="match status" value="1"/>
</dbReference>
<evidence type="ECO:0000256" key="1">
    <source>
        <dbReference type="ARBA" id="ARBA00006271"/>
    </source>
</evidence>
<dbReference type="GO" id="GO:0030983">
    <property type="term" value="F:mismatched DNA binding"/>
    <property type="evidence" value="ECO:0007669"/>
    <property type="project" value="InterPro"/>
</dbReference>
<dbReference type="EMBL" id="NBSH01000013">
    <property type="protein sequence ID" value="ORX34650.1"/>
    <property type="molecule type" value="Genomic_DNA"/>
</dbReference>
<dbReference type="InterPro" id="IPR036187">
    <property type="entry name" value="DNA_mismatch_repair_MutS_sf"/>
</dbReference>
<feature type="compositionally biased region" description="Basic and acidic residues" evidence="8">
    <location>
        <begin position="515"/>
        <end position="524"/>
    </location>
</feature>
<dbReference type="InterPro" id="IPR036678">
    <property type="entry name" value="MutS_con_dom_sf"/>
</dbReference>
<dbReference type="Gene3D" id="3.40.1170.10">
    <property type="entry name" value="DNA repair protein MutS, domain I"/>
    <property type="match status" value="1"/>
</dbReference>
<evidence type="ECO:0000256" key="5">
    <source>
        <dbReference type="ARBA" id="ARBA00023125"/>
    </source>
</evidence>
<keyword evidence="6" id="KW-0234">DNA repair</keyword>
<keyword evidence="2" id="KW-0547">Nucleotide-binding</keyword>
<dbReference type="GO" id="GO:0005524">
    <property type="term" value="F:ATP binding"/>
    <property type="evidence" value="ECO:0007669"/>
    <property type="project" value="UniProtKB-KW"/>
</dbReference>
<dbReference type="InterPro" id="IPR007695">
    <property type="entry name" value="DNA_mismatch_repair_MutS-lik_N"/>
</dbReference>
<dbReference type="InterPro" id="IPR017261">
    <property type="entry name" value="DNA_mismatch_repair_MutS/MSH"/>
</dbReference>
<dbReference type="Pfam" id="PF01624">
    <property type="entry name" value="MutS_I"/>
    <property type="match status" value="1"/>
</dbReference>
<dbReference type="Gene3D" id="1.10.1420.10">
    <property type="match status" value="1"/>
</dbReference>
<comment type="caution">
    <text evidence="10">The sequence shown here is derived from an EMBL/GenBank/DDBJ whole genome shotgun (WGS) entry which is preliminary data.</text>
</comment>
<dbReference type="SUPFAM" id="SSF55271">
    <property type="entry name" value="DNA repair protein MutS, domain I"/>
    <property type="match status" value="1"/>
</dbReference>
<dbReference type="AlphaFoldDB" id="A0A1Y1U9E1"/>
<dbReference type="PROSITE" id="PS00486">
    <property type="entry name" value="DNA_MISMATCH_REPAIR_2"/>
    <property type="match status" value="1"/>
</dbReference>
<dbReference type="OrthoDB" id="2534523at2759"/>
<dbReference type="InterPro" id="IPR045076">
    <property type="entry name" value="MutS"/>
</dbReference>
<dbReference type="Proteomes" id="UP000193218">
    <property type="component" value="Unassembled WGS sequence"/>
</dbReference>
<protein>
    <submittedName>
        <fullName evidence="10">Muts domain V-domain-containing protein</fullName>
    </submittedName>
</protein>
<dbReference type="PANTHER" id="PTHR11361:SF34">
    <property type="entry name" value="DNA MISMATCH REPAIR PROTEIN MSH1, MITOCHONDRIAL"/>
    <property type="match status" value="1"/>
</dbReference>
<sequence>MTAEESDRYDEAVRAGTIPSTALSRVIFRNWLRFPGCIILTKVGGFYESYFEPALELSELTGLKLAQKRYASATKDGKKSIVLPFAGFPTAQLDKYLKLLVLQLGRTVVVVDETESRSDEELKERRVGRVVTPGTLLEEIGLAGNESRFLLAIAIGNRVSKSSDELEQDPEDTFTDLAVSLAYTDVTTGDFFSKESSIAHLEDELTRIAPKEVVLDSALRELWELGTGDPTGSDRGTAVELLALLRVLGHHVSFADPSRSSPVEDSQGLMRSTLEMDAEARAAIPLESQAISILRRQLEYAFRDTPTYLRQPKRQSESAYMHIDAATLQALEIRHSLQLGDTEVQRGSPVSRVGTLLSVLDQTVTDAGHRLLVRTLMAPSTILSDITERQELVQAFVDRGDLREELREILRGAKDVARTLQRIRRGRGGPYETWKVAVWIRVSERIIGRLKAEVELEHSRLASSQPSPKQFQLESLKRMTRVVQAWTDLSDIAREIEGSMDESWLLSLDRGLSSDESKDSHDSENGLTVNANGRNGDSEPDETFMSRWIKEAEGRETTGERKQMGEDVVFWLKPDASEELQRAHDQLADIEQRRVKMEDELKRKYSDGVVLTWYSRHGYWVNFVSATNPDRLRKSMLEDERFRKAGESKKHILYKPWTVLGAERDNVFRKIDRLQREELNRMRTMIASRDEVFKDNMALIEELDMCLGFATTAAESLFVRPFMTNGTEMRIINGRHPTVEAALNAHIRPFTPNSTVMSPGTHLQIITGPNQGGKSTLLRQTAVIAILAQAGSFVPAEAASIGIVDKVFSRVGARDDLFRDRSTFMLEMVETASILKYATPRSLVIMDEIGRGTTLQAGMSIAYATLEYILSKIKCRTLFATHYHELGQMLAGSETPLPVDESGVLRGEGLPKRDGVEFWCTDVNEVAGAFSYSYKLEQGINFNSHAIKAARIAGMPRAFLQTASATLARLQAQYTRAQQYLSGSSTVEEAAPSGRTQQAYDGFVHAPHANSVVTTREASNNERVATGEESTRWSPGPATAASHPSSSSRGQDSRPSADA</sequence>
<dbReference type="SMART" id="SM00533">
    <property type="entry name" value="MUTSd"/>
    <property type="match status" value="1"/>
</dbReference>
<evidence type="ECO:0000256" key="4">
    <source>
        <dbReference type="ARBA" id="ARBA00022840"/>
    </source>
</evidence>
<dbReference type="RefSeq" id="XP_021868892.1">
    <property type="nucleotide sequence ID" value="XM_022013609.1"/>
</dbReference>
<dbReference type="Pfam" id="PF00488">
    <property type="entry name" value="MutS_V"/>
    <property type="match status" value="1"/>
</dbReference>
<feature type="domain" description="DNA mismatch repair proteins mutS family" evidence="9">
    <location>
        <begin position="842"/>
        <end position="858"/>
    </location>
</feature>
<keyword evidence="3" id="KW-0227">DNA damage</keyword>
<name>A0A1Y1U9E1_9TREE</name>
<gene>
    <name evidence="10" type="ORF">BD324DRAFT_583239</name>
</gene>
<keyword evidence="5" id="KW-0238">DNA-binding</keyword>
<organism evidence="10 11">
    <name type="scientific">Kockovaella imperatae</name>
    <dbReference type="NCBI Taxonomy" id="4999"/>
    <lineage>
        <taxon>Eukaryota</taxon>
        <taxon>Fungi</taxon>
        <taxon>Dikarya</taxon>
        <taxon>Basidiomycota</taxon>
        <taxon>Agaricomycotina</taxon>
        <taxon>Tremellomycetes</taxon>
        <taxon>Tremellales</taxon>
        <taxon>Cuniculitremaceae</taxon>
        <taxon>Kockovaella</taxon>
    </lineage>
</organism>
<dbReference type="Pfam" id="PF05192">
    <property type="entry name" value="MutS_III"/>
    <property type="match status" value="1"/>
</dbReference>
<dbReference type="GO" id="GO:0005739">
    <property type="term" value="C:mitochondrion"/>
    <property type="evidence" value="ECO:0007669"/>
    <property type="project" value="TreeGrafter"/>
</dbReference>
<evidence type="ECO:0000256" key="2">
    <source>
        <dbReference type="ARBA" id="ARBA00022741"/>
    </source>
</evidence>
<dbReference type="Gene3D" id="3.40.50.300">
    <property type="entry name" value="P-loop containing nucleotide triphosphate hydrolases"/>
    <property type="match status" value="1"/>
</dbReference>
<dbReference type="SUPFAM" id="SSF48334">
    <property type="entry name" value="DNA repair protein MutS, domain III"/>
    <property type="match status" value="1"/>
</dbReference>
<dbReference type="PIRSF" id="PIRSF037677">
    <property type="entry name" value="DNA_mis_repair_Msh6"/>
    <property type="match status" value="1"/>
</dbReference>
<keyword evidence="7" id="KW-0175">Coiled coil</keyword>
<evidence type="ECO:0000313" key="11">
    <source>
        <dbReference type="Proteomes" id="UP000193218"/>
    </source>
</evidence>
<dbReference type="Pfam" id="PF05188">
    <property type="entry name" value="MutS_II"/>
    <property type="match status" value="1"/>
</dbReference>
<dbReference type="InterPro" id="IPR016151">
    <property type="entry name" value="DNA_mismatch_repair_MutS_N"/>
</dbReference>
<dbReference type="PANTHER" id="PTHR11361">
    <property type="entry name" value="DNA MISMATCH REPAIR PROTEIN MUTS FAMILY MEMBER"/>
    <property type="match status" value="1"/>
</dbReference>
<dbReference type="Gene3D" id="3.30.420.110">
    <property type="entry name" value="MutS, connector domain"/>
    <property type="match status" value="1"/>
</dbReference>